<protein>
    <submittedName>
        <fullName evidence="1">Uncharacterized protein</fullName>
    </submittedName>
</protein>
<gene>
    <name evidence="1" type="ORF">C8035_v006869</name>
</gene>
<name>A0A4R8QL73_9PEZI</name>
<accession>A0A4R8QL73</accession>
<dbReference type="EMBL" id="QAPG01000013">
    <property type="protein sequence ID" value="TDZ38930.1"/>
    <property type="molecule type" value="Genomic_DNA"/>
</dbReference>
<keyword evidence="2" id="KW-1185">Reference proteome</keyword>
<proteinExistence type="predicted"/>
<reference evidence="1 2" key="1">
    <citation type="submission" date="2018-11" db="EMBL/GenBank/DDBJ databases">
        <title>Genome sequence and assembly of Colletotrichum spinosum.</title>
        <authorList>
            <person name="Gan P."/>
            <person name="Shirasu K."/>
        </authorList>
    </citation>
    <scope>NUCLEOTIDE SEQUENCE [LARGE SCALE GENOMIC DNA]</scope>
    <source>
        <strain evidence="1 2">CBS 515.97</strain>
    </source>
</reference>
<dbReference type="Proteomes" id="UP000295083">
    <property type="component" value="Unassembled WGS sequence"/>
</dbReference>
<sequence length="152" mass="17245">MTRGYQNGEEPVVKVEIDVSKRKMVVEAAYNAEDKTPSRLHLNQVLEYLWEAEEGELEQLLYIEYAEIDNEATKVVLQNIRTRRQLATTTGFKVKPGMTSEDWAALVQSPFGKVSQRMATSGGTAVKAFKVESRRFSPTINLWNDYLTVKLG</sequence>
<dbReference type="AlphaFoldDB" id="A0A4R8QL73"/>
<organism evidence="1 2">
    <name type="scientific">Colletotrichum spinosum</name>
    <dbReference type="NCBI Taxonomy" id="1347390"/>
    <lineage>
        <taxon>Eukaryota</taxon>
        <taxon>Fungi</taxon>
        <taxon>Dikarya</taxon>
        <taxon>Ascomycota</taxon>
        <taxon>Pezizomycotina</taxon>
        <taxon>Sordariomycetes</taxon>
        <taxon>Hypocreomycetidae</taxon>
        <taxon>Glomerellales</taxon>
        <taxon>Glomerellaceae</taxon>
        <taxon>Colletotrichum</taxon>
        <taxon>Colletotrichum orbiculare species complex</taxon>
    </lineage>
</organism>
<evidence type="ECO:0000313" key="1">
    <source>
        <dbReference type="EMBL" id="TDZ38930.1"/>
    </source>
</evidence>
<evidence type="ECO:0000313" key="2">
    <source>
        <dbReference type="Proteomes" id="UP000295083"/>
    </source>
</evidence>
<comment type="caution">
    <text evidence="1">The sequence shown here is derived from an EMBL/GenBank/DDBJ whole genome shotgun (WGS) entry which is preliminary data.</text>
</comment>